<keyword evidence="1" id="KW-1133">Transmembrane helix</keyword>
<dbReference type="KEGG" id="dvl:Dvul_1985"/>
<dbReference type="Pfam" id="PF00892">
    <property type="entry name" value="EamA"/>
    <property type="match status" value="2"/>
</dbReference>
<dbReference type="GO" id="GO:0016020">
    <property type="term" value="C:membrane"/>
    <property type="evidence" value="ECO:0007669"/>
    <property type="project" value="InterPro"/>
</dbReference>
<dbReference type="InterPro" id="IPR037185">
    <property type="entry name" value="EmrE-like"/>
</dbReference>
<dbReference type="PANTHER" id="PTHR22911">
    <property type="entry name" value="ACYL-MALONYL CONDENSING ENZYME-RELATED"/>
    <property type="match status" value="1"/>
</dbReference>
<feature type="transmembrane region" description="Helical" evidence="1">
    <location>
        <begin position="147"/>
        <end position="167"/>
    </location>
</feature>
<evidence type="ECO:0000313" key="4">
    <source>
        <dbReference type="Proteomes" id="UP000009173"/>
    </source>
</evidence>
<dbReference type="EMBL" id="CP000527">
    <property type="protein sequence ID" value="ABM29001.1"/>
    <property type="molecule type" value="Genomic_DNA"/>
</dbReference>
<evidence type="ECO:0000313" key="3">
    <source>
        <dbReference type="EMBL" id="ABM29001.1"/>
    </source>
</evidence>
<proteinExistence type="predicted"/>
<feature type="domain" description="EamA" evidence="2">
    <location>
        <begin position="148"/>
        <end position="277"/>
    </location>
</feature>
<feature type="transmembrane region" description="Helical" evidence="1">
    <location>
        <begin position="90"/>
        <end position="112"/>
    </location>
</feature>
<feature type="transmembrane region" description="Helical" evidence="1">
    <location>
        <begin position="121"/>
        <end position="141"/>
    </location>
</feature>
<dbReference type="HOGENOM" id="CLU_033863_9_1_7"/>
<feature type="transmembrane region" description="Helical" evidence="1">
    <location>
        <begin position="179"/>
        <end position="198"/>
    </location>
</feature>
<dbReference type="RefSeq" id="WP_011792589.1">
    <property type="nucleotide sequence ID" value="NC_008751.1"/>
</dbReference>
<organism evidence="3 4">
    <name type="scientific">Nitratidesulfovibrio vulgaris (strain DP4)</name>
    <name type="common">Desulfovibrio vulgaris</name>
    <dbReference type="NCBI Taxonomy" id="391774"/>
    <lineage>
        <taxon>Bacteria</taxon>
        <taxon>Pseudomonadati</taxon>
        <taxon>Thermodesulfobacteriota</taxon>
        <taxon>Desulfovibrionia</taxon>
        <taxon>Desulfovibrionales</taxon>
        <taxon>Desulfovibrionaceae</taxon>
        <taxon>Nitratidesulfovibrio</taxon>
    </lineage>
</organism>
<feature type="transmembrane region" description="Helical" evidence="1">
    <location>
        <begin position="34"/>
        <end position="51"/>
    </location>
</feature>
<feature type="transmembrane region" description="Helical" evidence="1">
    <location>
        <begin position="63"/>
        <end position="84"/>
    </location>
</feature>
<dbReference type="SUPFAM" id="SSF103481">
    <property type="entry name" value="Multidrug resistance efflux transporter EmrE"/>
    <property type="match status" value="2"/>
</dbReference>
<keyword evidence="1" id="KW-0812">Transmembrane</keyword>
<feature type="transmembrane region" description="Helical" evidence="1">
    <location>
        <begin position="235"/>
        <end position="254"/>
    </location>
</feature>
<sequence length="294" mass="31540">MTGYLLVLLAASLWALIGPLARFCMDEGLSPPEIALWRAAFGALFFALHAWRCGLWRVDPRHGAAMSAFGIVGVGVLFGSYQYAVQEGGAALAAVLLYTAPAWVAVLSRLLLHEPLTRRKLAALVVAMTGAVLTCLSGGGLSGGASTAGIVAGLISGFAYSLHYIFSAHWMRRYSPVTLYLYCLPAGVATLVPFTTFTHKTPTAWLLLVAIGLLTTYCAYFVYCEGIRRLAPTRVAIVANLEPVLAALLAYLWWGELFPPLGWLGAGLVLTAVFLIVLDRSETPQVPTHSTKPE</sequence>
<accession>A0A0H3A9I7</accession>
<reference evidence="4" key="1">
    <citation type="journal article" date="2009" name="Environ. Microbiol.">
        <title>Contribution of mobile genetic elements to Desulfovibrio vulgaris genome plasticity.</title>
        <authorList>
            <person name="Walker C.B."/>
            <person name="Stolyar S."/>
            <person name="Chivian D."/>
            <person name="Pinel N."/>
            <person name="Gabster J.A."/>
            <person name="Dehal P.S."/>
            <person name="He Z."/>
            <person name="Yang Z.K."/>
            <person name="Yen H.C."/>
            <person name="Zhou J."/>
            <person name="Wall J.D."/>
            <person name="Hazen T.C."/>
            <person name="Arkin A.P."/>
            <person name="Stahl D.A."/>
        </authorList>
    </citation>
    <scope>NUCLEOTIDE SEQUENCE [LARGE SCALE GENOMIC DNA]</scope>
    <source>
        <strain evidence="4">DP4</strain>
    </source>
</reference>
<name>A0A0H3A9I7_NITV4</name>
<dbReference type="Proteomes" id="UP000009173">
    <property type="component" value="Chromosome"/>
</dbReference>
<evidence type="ECO:0000256" key="1">
    <source>
        <dbReference type="SAM" id="Phobius"/>
    </source>
</evidence>
<dbReference type="AlphaFoldDB" id="A0A0H3A9I7"/>
<protein>
    <recommendedName>
        <fullName evidence="2">EamA domain-containing protein</fullName>
    </recommendedName>
</protein>
<feature type="transmembrane region" description="Helical" evidence="1">
    <location>
        <begin position="204"/>
        <end position="223"/>
    </location>
</feature>
<feature type="domain" description="EamA" evidence="2">
    <location>
        <begin position="2"/>
        <end position="134"/>
    </location>
</feature>
<evidence type="ECO:0000259" key="2">
    <source>
        <dbReference type="Pfam" id="PF00892"/>
    </source>
</evidence>
<dbReference type="InterPro" id="IPR000620">
    <property type="entry name" value="EamA_dom"/>
</dbReference>
<gene>
    <name evidence="3" type="ordered locus">Dvul_1985</name>
</gene>
<keyword evidence="1" id="KW-0472">Membrane</keyword>
<dbReference type="PANTHER" id="PTHR22911:SF79">
    <property type="entry name" value="MOBA-LIKE NTP TRANSFERASE DOMAIN-CONTAINING PROTEIN"/>
    <property type="match status" value="1"/>
</dbReference>
<dbReference type="Gene3D" id="1.10.3730.20">
    <property type="match status" value="2"/>
</dbReference>
<feature type="transmembrane region" description="Helical" evidence="1">
    <location>
        <begin position="260"/>
        <end position="278"/>
    </location>
</feature>